<dbReference type="AlphaFoldDB" id="A0A8S4PC98"/>
<feature type="transmembrane region" description="Helical" evidence="1">
    <location>
        <begin position="27"/>
        <end position="48"/>
    </location>
</feature>
<feature type="transmembrane region" description="Helical" evidence="1">
    <location>
        <begin position="54"/>
        <end position="74"/>
    </location>
</feature>
<comment type="caution">
    <text evidence="2">The sequence shown here is derived from an EMBL/GenBank/DDBJ whole genome shotgun (WGS) entry which is preliminary data.</text>
</comment>
<keyword evidence="1" id="KW-1133">Transmembrane helix</keyword>
<name>A0A8S4PC98_OWEFU</name>
<dbReference type="EMBL" id="CAIIXF020000008">
    <property type="protein sequence ID" value="CAH1790803.1"/>
    <property type="molecule type" value="Genomic_DNA"/>
</dbReference>
<protein>
    <submittedName>
        <fullName evidence="2">Uncharacterized protein</fullName>
    </submittedName>
</protein>
<keyword evidence="1" id="KW-0472">Membrane</keyword>
<accession>A0A8S4PC98</accession>
<gene>
    <name evidence="2" type="ORF">OFUS_LOCUS15971</name>
</gene>
<feature type="non-terminal residue" evidence="2">
    <location>
        <position position="1"/>
    </location>
</feature>
<sequence length="99" mass="10830">VLLMGGFIVWPALFMSVKKGFVHFSEFVIAVFTSWLVSIVLVVISFLIPTEPNALFIIYGCLILFTTILTTLLISIPKATVIARGGDRLSQKLFSPIGA</sequence>
<feature type="non-terminal residue" evidence="2">
    <location>
        <position position="99"/>
    </location>
</feature>
<dbReference type="Proteomes" id="UP000749559">
    <property type="component" value="Unassembled WGS sequence"/>
</dbReference>
<evidence type="ECO:0000256" key="1">
    <source>
        <dbReference type="SAM" id="Phobius"/>
    </source>
</evidence>
<evidence type="ECO:0000313" key="3">
    <source>
        <dbReference type="Proteomes" id="UP000749559"/>
    </source>
</evidence>
<organism evidence="2 3">
    <name type="scientific">Owenia fusiformis</name>
    <name type="common">Polychaete worm</name>
    <dbReference type="NCBI Taxonomy" id="6347"/>
    <lineage>
        <taxon>Eukaryota</taxon>
        <taxon>Metazoa</taxon>
        <taxon>Spiralia</taxon>
        <taxon>Lophotrochozoa</taxon>
        <taxon>Annelida</taxon>
        <taxon>Polychaeta</taxon>
        <taxon>Sedentaria</taxon>
        <taxon>Canalipalpata</taxon>
        <taxon>Sabellida</taxon>
        <taxon>Oweniida</taxon>
        <taxon>Oweniidae</taxon>
        <taxon>Owenia</taxon>
    </lineage>
</organism>
<keyword evidence="1" id="KW-0812">Transmembrane</keyword>
<reference evidence="2" key="1">
    <citation type="submission" date="2022-03" db="EMBL/GenBank/DDBJ databases">
        <authorList>
            <person name="Martin C."/>
        </authorList>
    </citation>
    <scope>NUCLEOTIDE SEQUENCE</scope>
</reference>
<proteinExistence type="predicted"/>
<keyword evidence="3" id="KW-1185">Reference proteome</keyword>
<evidence type="ECO:0000313" key="2">
    <source>
        <dbReference type="EMBL" id="CAH1790803.1"/>
    </source>
</evidence>